<dbReference type="GO" id="GO:0072344">
    <property type="term" value="P:rescue of stalled ribosome"/>
    <property type="evidence" value="ECO:0007669"/>
    <property type="project" value="TreeGrafter"/>
</dbReference>
<sequence>MKIVIKMEKSVEENAAEFFERAKKLKKKLEGIKKAVKELQEKIENIEKEMPKIEAPKKLRKKHWYEKFHWFFTSDGFLVLAGKDAHSNEMLIKKYMQKDDLFLHADIVGAAHCIIKNGINASKKAIKEAAVFAAAFSKAWKNRLSSIDVYCVKPEQVSKKAPSKEYLQKGAFMVYGKREWFRKVELKLAVGLKKEDEYHVAVCEAESALQKQAASYVDIRPSLLHT</sequence>
<dbReference type="GO" id="GO:1990112">
    <property type="term" value="C:RQC complex"/>
    <property type="evidence" value="ECO:0007669"/>
    <property type="project" value="TreeGrafter"/>
</dbReference>
<dbReference type="AlphaFoldDB" id="A0A497JJA0"/>
<evidence type="ECO:0000256" key="1">
    <source>
        <dbReference type="SAM" id="Coils"/>
    </source>
</evidence>
<dbReference type="Proteomes" id="UP000278031">
    <property type="component" value="Unassembled WGS sequence"/>
</dbReference>
<dbReference type="EMBL" id="QMWP01000003">
    <property type="protein sequence ID" value="RLG71236.1"/>
    <property type="molecule type" value="Genomic_DNA"/>
</dbReference>
<dbReference type="InterPro" id="IPR008532">
    <property type="entry name" value="NFACT_RNA-bd"/>
</dbReference>
<accession>A0A497JJA0</accession>
<evidence type="ECO:0000259" key="2">
    <source>
        <dbReference type="Pfam" id="PF05670"/>
    </source>
</evidence>
<organism evidence="3 4">
    <name type="scientific">Candidatus Iainarchaeum sp</name>
    <dbReference type="NCBI Taxonomy" id="3101447"/>
    <lineage>
        <taxon>Archaea</taxon>
        <taxon>Candidatus Iainarchaeota</taxon>
        <taxon>Candidatus Iainarchaeia</taxon>
        <taxon>Candidatus Iainarchaeales</taxon>
        <taxon>Candidatus Iainarchaeaceae</taxon>
        <taxon>Candidatus Iainarchaeum</taxon>
    </lineage>
</organism>
<gene>
    <name evidence="3" type="ORF">DRO04_00175</name>
</gene>
<name>A0A497JJA0_9ARCH</name>
<evidence type="ECO:0000313" key="4">
    <source>
        <dbReference type="Proteomes" id="UP000278031"/>
    </source>
</evidence>
<keyword evidence="1" id="KW-0175">Coiled coil</keyword>
<feature type="domain" description="NFACT RNA-binding" evidence="2">
    <location>
        <begin position="67"/>
        <end position="176"/>
    </location>
</feature>
<feature type="coiled-coil region" evidence="1">
    <location>
        <begin position="8"/>
        <end position="56"/>
    </location>
</feature>
<comment type="caution">
    <text evidence="3">The sequence shown here is derived from an EMBL/GenBank/DDBJ whole genome shotgun (WGS) entry which is preliminary data.</text>
</comment>
<dbReference type="InterPro" id="IPR051608">
    <property type="entry name" value="RQC_Subunit_NEMF"/>
</dbReference>
<dbReference type="GO" id="GO:0000049">
    <property type="term" value="F:tRNA binding"/>
    <property type="evidence" value="ECO:0007669"/>
    <property type="project" value="TreeGrafter"/>
</dbReference>
<proteinExistence type="predicted"/>
<evidence type="ECO:0000313" key="3">
    <source>
        <dbReference type="EMBL" id="RLG71236.1"/>
    </source>
</evidence>
<dbReference type="PANTHER" id="PTHR15239">
    <property type="entry name" value="NUCLEAR EXPORT MEDIATOR FACTOR NEMF"/>
    <property type="match status" value="1"/>
</dbReference>
<protein>
    <recommendedName>
        <fullName evidence="2">NFACT RNA-binding domain-containing protein</fullName>
    </recommendedName>
</protein>
<reference evidence="3 4" key="1">
    <citation type="submission" date="2018-06" db="EMBL/GenBank/DDBJ databases">
        <title>Extensive metabolic versatility and redundancy in microbially diverse, dynamic hydrothermal sediments.</title>
        <authorList>
            <person name="Dombrowski N."/>
            <person name="Teske A."/>
            <person name="Baker B.J."/>
        </authorList>
    </citation>
    <scope>NUCLEOTIDE SEQUENCE [LARGE SCALE GENOMIC DNA]</scope>
    <source>
        <strain evidence="3">B51_G17</strain>
    </source>
</reference>
<dbReference type="PANTHER" id="PTHR15239:SF6">
    <property type="entry name" value="RIBOSOME QUALITY CONTROL COMPLEX SUBUNIT NEMF"/>
    <property type="match status" value="1"/>
</dbReference>
<dbReference type="GO" id="GO:0043023">
    <property type="term" value="F:ribosomal large subunit binding"/>
    <property type="evidence" value="ECO:0007669"/>
    <property type="project" value="TreeGrafter"/>
</dbReference>
<dbReference type="Pfam" id="PF05670">
    <property type="entry name" value="NFACT-R_1"/>
    <property type="match status" value="1"/>
</dbReference>